<evidence type="ECO:0000313" key="1">
    <source>
        <dbReference type="EMBL" id="PDV97764.1"/>
    </source>
</evidence>
<dbReference type="RefSeq" id="WP_097654138.1">
    <property type="nucleotide sequence ID" value="NZ_LYXE01000125.1"/>
</dbReference>
<comment type="caution">
    <text evidence="1">The sequence shown here is derived from an EMBL/GenBank/DDBJ whole genome shotgun (WGS) entry which is preliminary data.</text>
</comment>
<evidence type="ECO:0000313" key="2">
    <source>
        <dbReference type="Proteomes" id="UP000220922"/>
    </source>
</evidence>
<keyword evidence="2" id="KW-1185">Reference proteome</keyword>
<dbReference type="AlphaFoldDB" id="A0A2H3KIR2"/>
<proteinExistence type="predicted"/>
<dbReference type="EMBL" id="LYXE01000125">
    <property type="protein sequence ID" value="PDV97764.1"/>
    <property type="molecule type" value="Genomic_DNA"/>
</dbReference>
<reference evidence="1 2" key="1">
    <citation type="submission" date="2016-05" db="EMBL/GenBank/DDBJ databases">
        <authorList>
            <person name="Lavstsen T."/>
            <person name="Jespersen J.S."/>
        </authorList>
    </citation>
    <scope>NUCLEOTIDE SEQUENCE [LARGE SCALE GENOMIC DNA]</scope>
    <source>
        <strain evidence="1 2">B7-9</strain>
    </source>
</reference>
<organism evidence="1 2">
    <name type="scientific">Candidatus Chloroploca asiatica</name>
    <dbReference type="NCBI Taxonomy" id="1506545"/>
    <lineage>
        <taxon>Bacteria</taxon>
        <taxon>Bacillati</taxon>
        <taxon>Chloroflexota</taxon>
        <taxon>Chloroflexia</taxon>
        <taxon>Chloroflexales</taxon>
        <taxon>Chloroflexineae</taxon>
        <taxon>Oscillochloridaceae</taxon>
        <taxon>Candidatus Chloroploca</taxon>
    </lineage>
</organism>
<accession>A0A2H3KIR2</accession>
<dbReference type="Proteomes" id="UP000220922">
    <property type="component" value="Unassembled WGS sequence"/>
</dbReference>
<gene>
    <name evidence="1" type="ORF">A9Q02_17625</name>
</gene>
<sequence>MAAQTSDYETILRLVRSWPAAQRFALVQDVLGTLAPVEREPRPTLPHARGLLATDQAPPSDAQVAEWLNERRTERYGV</sequence>
<dbReference type="OrthoDB" id="163318at2"/>
<protein>
    <submittedName>
        <fullName evidence="1">Uncharacterized protein</fullName>
    </submittedName>
</protein>
<name>A0A2H3KIR2_9CHLR</name>